<dbReference type="Gene3D" id="3.30.300.30">
    <property type="match status" value="1"/>
</dbReference>
<dbReference type="InterPro" id="IPR045851">
    <property type="entry name" value="AMP-bd_C_sf"/>
</dbReference>
<dbReference type="EMBL" id="JAULSW010000009">
    <property type="protein sequence ID" value="KAK3370289.1"/>
    <property type="molecule type" value="Genomic_DNA"/>
</dbReference>
<comment type="similarity">
    <text evidence="1">Belongs to the ATP-dependent AMP-binding enzyme family.</text>
</comment>
<dbReference type="GO" id="GO:0050218">
    <property type="term" value="F:propionate-CoA ligase activity"/>
    <property type="evidence" value="ECO:0007669"/>
    <property type="project" value="TreeGrafter"/>
</dbReference>
<reference evidence="6" key="2">
    <citation type="submission" date="2023-06" db="EMBL/GenBank/DDBJ databases">
        <authorList>
            <consortium name="Lawrence Berkeley National Laboratory"/>
            <person name="Haridas S."/>
            <person name="Hensen N."/>
            <person name="Bonometti L."/>
            <person name="Westerberg I."/>
            <person name="Brannstrom I.O."/>
            <person name="Guillou S."/>
            <person name="Cros-Aarteil S."/>
            <person name="Calhoun S."/>
            <person name="Kuo A."/>
            <person name="Mondo S."/>
            <person name="Pangilinan J."/>
            <person name="Riley R."/>
            <person name="LaButti K."/>
            <person name="Andreopoulos B."/>
            <person name="Lipzen A."/>
            <person name="Chen C."/>
            <person name="Yanf M."/>
            <person name="Daum C."/>
            <person name="Ng V."/>
            <person name="Clum A."/>
            <person name="Steindorff A."/>
            <person name="Ohm R."/>
            <person name="Martin F."/>
            <person name="Silar P."/>
            <person name="Natvig D."/>
            <person name="Lalanne C."/>
            <person name="Gautier V."/>
            <person name="Ament-velasquez S.L."/>
            <person name="Kruys A."/>
            <person name="Hutchinson M.I."/>
            <person name="Powell A.J."/>
            <person name="Barry K."/>
            <person name="Miller A.N."/>
            <person name="Grigoriev I.V."/>
            <person name="Debuchy R."/>
            <person name="Gladieux P."/>
            <person name="Thoren M.H."/>
            <person name="Johannesson H."/>
        </authorList>
    </citation>
    <scope>NUCLEOTIDE SEQUENCE</scope>
    <source>
        <strain evidence="6">CBS 232.78</strain>
    </source>
</reference>
<dbReference type="AlphaFoldDB" id="A0AAE0N5L1"/>
<feature type="domain" description="AMP-binding enzyme C-terminal" evidence="4">
    <location>
        <begin position="564"/>
        <end position="642"/>
    </location>
</feature>
<gene>
    <name evidence="6" type="ORF">B0H63DRAFT_313465</name>
</gene>
<dbReference type="PANTHER" id="PTHR43347:SF3">
    <property type="entry name" value="ACYL-COA SYNTHETASE SHORT-CHAIN FAMILY MEMBER 3, MITOCHONDRIAL"/>
    <property type="match status" value="1"/>
</dbReference>
<reference evidence="6" key="1">
    <citation type="journal article" date="2023" name="Mol. Phylogenet. Evol.">
        <title>Genome-scale phylogeny and comparative genomics of the fungal order Sordariales.</title>
        <authorList>
            <person name="Hensen N."/>
            <person name="Bonometti L."/>
            <person name="Westerberg I."/>
            <person name="Brannstrom I.O."/>
            <person name="Guillou S."/>
            <person name="Cros-Aarteil S."/>
            <person name="Calhoun S."/>
            <person name="Haridas S."/>
            <person name="Kuo A."/>
            <person name="Mondo S."/>
            <person name="Pangilinan J."/>
            <person name="Riley R."/>
            <person name="LaButti K."/>
            <person name="Andreopoulos B."/>
            <person name="Lipzen A."/>
            <person name="Chen C."/>
            <person name="Yan M."/>
            <person name="Daum C."/>
            <person name="Ng V."/>
            <person name="Clum A."/>
            <person name="Steindorff A."/>
            <person name="Ohm R.A."/>
            <person name="Martin F."/>
            <person name="Silar P."/>
            <person name="Natvig D.O."/>
            <person name="Lalanne C."/>
            <person name="Gautier V."/>
            <person name="Ament-Velasquez S.L."/>
            <person name="Kruys A."/>
            <person name="Hutchinson M.I."/>
            <person name="Powell A.J."/>
            <person name="Barry K."/>
            <person name="Miller A.N."/>
            <person name="Grigoriev I.V."/>
            <person name="Debuchy R."/>
            <person name="Gladieux P."/>
            <person name="Hiltunen Thoren M."/>
            <person name="Johannesson H."/>
        </authorList>
    </citation>
    <scope>NUCLEOTIDE SEQUENCE</scope>
    <source>
        <strain evidence="6">CBS 232.78</strain>
    </source>
</reference>
<evidence type="ECO:0000259" key="3">
    <source>
        <dbReference type="Pfam" id="PF00501"/>
    </source>
</evidence>
<dbReference type="InterPro" id="IPR025110">
    <property type="entry name" value="AMP-bd_C"/>
</dbReference>
<dbReference type="InterPro" id="IPR032387">
    <property type="entry name" value="ACAS_N"/>
</dbReference>
<evidence type="ECO:0000256" key="1">
    <source>
        <dbReference type="ARBA" id="ARBA00006432"/>
    </source>
</evidence>
<feature type="domain" description="Acetyl-coenzyme A synthetase N-terminal" evidence="5">
    <location>
        <begin position="6"/>
        <end position="73"/>
    </location>
</feature>
<dbReference type="SUPFAM" id="SSF56801">
    <property type="entry name" value="Acetyl-CoA synthetase-like"/>
    <property type="match status" value="1"/>
</dbReference>
<dbReference type="InterPro" id="IPR042099">
    <property type="entry name" value="ANL_N_sf"/>
</dbReference>
<dbReference type="InterPro" id="IPR020845">
    <property type="entry name" value="AMP-binding_CS"/>
</dbReference>
<feature type="region of interest" description="Disordered" evidence="2">
    <location>
        <begin position="30"/>
        <end position="49"/>
    </location>
</feature>
<proteinExistence type="inferred from homology"/>
<comment type="caution">
    <text evidence="6">The sequence shown here is derived from an EMBL/GenBank/DDBJ whole genome shotgun (WGS) entry which is preliminary data.</text>
</comment>
<dbReference type="Pfam" id="PF13193">
    <property type="entry name" value="AMP-binding_C"/>
    <property type="match status" value="1"/>
</dbReference>
<dbReference type="Gene3D" id="3.40.50.12780">
    <property type="entry name" value="N-terminal domain of ligase-like"/>
    <property type="match status" value="1"/>
</dbReference>
<dbReference type="InterPro" id="IPR000873">
    <property type="entry name" value="AMP-dep_synth/lig_dom"/>
</dbReference>
<keyword evidence="7" id="KW-1185">Reference proteome</keyword>
<evidence type="ECO:0000256" key="2">
    <source>
        <dbReference type="SAM" id="MobiDB-lite"/>
    </source>
</evidence>
<dbReference type="Pfam" id="PF00501">
    <property type="entry name" value="AMP-binding"/>
    <property type="match status" value="1"/>
</dbReference>
<evidence type="ECO:0000259" key="4">
    <source>
        <dbReference type="Pfam" id="PF13193"/>
    </source>
</evidence>
<dbReference type="PROSITE" id="PS00455">
    <property type="entry name" value="AMP_BINDING"/>
    <property type="match status" value="1"/>
</dbReference>
<organism evidence="6 7">
    <name type="scientific">Podospora didyma</name>
    <dbReference type="NCBI Taxonomy" id="330526"/>
    <lineage>
        <taxon>Eukaryota</taxon>
        <taxon>Fungi</taxon>
        <taxon>Dikarya</taxon>
        <taxon>Ascomycota</taxon>
        <taxon>Pezizomycotina</taxon>
        <taxon>Sordariomycetes</taxon>
        <taxon>Sordariomycetidae</taxon>
        <taxon>Sordariales</taxon>
        <taxon>Podosporaceae</taxon>
        <taxon>Podospora</taxon>
    </lineage>
</organism>
<evidence type="ECO:0000313" key="7">
    <source>
        <dbReference type="Proteomes" id="UP001285441"/>
    </source>
</evidence>
<evidence type="ECO:0000313" key="6">
    <source>
        <dbReference type="EMBL" id="KAK3370289.1"/>
    </source>
</evidence>
<evidence type="ECO:0000259" key="5">
    <source>
        <dbReference type="Pfam" id="PF16177"/>
    </source>
</evidence>
<name>A0AAE0N5L1_9PEZI</name>
<feature type="region of interest" description="Disordered" evidence="2">
    <location>
        <begin position="449"/>
        <end position="474"/>
    </location>
</feature>
<dbReference type="PANTHER" id="PTHR43347">
    <property type="entry name" value="ACYL-COA SYNTHETASE"/>
    <property type="match status" value="1"/>
</dbReference>
<protein>
    <submittedName>
        <fullName evidence="6">Uncharacterized protein</fullName>
    </submittedName>
</protein>
<accession>A0AAE0N5L1</accession>
<feature type="domain" description="AMP-dependent synthetase/ligase" evidence="3">
    <location>
        <begin position="80"/>
        <end position="497"/>
    </location>
</feature>
<dbReference type="Proteomes" id="UP001285441">
    <property type="component" value="Unassembled WGS sequence"/>
</dbReference>
<feature type="compositionally biased region" description="Basic and acidic residues" evidence="2">
    <location>
        <begin position="449"/>
        <end position="458"/>
    </location>
</feature>
<dbReference type="Pfam" id="PF16177">
    <property type="entry name" value="ACAS_N"/>
    <property type="match status" value="1"/>
</dbReference>
<sequence>MAHPQDEVHHHSLTDPESFWSHQAAQLHWHKPPSSALRRTTKALPGKSKSAATISHDHWEWFPGGEISTCYNCIDRHVLAGRGDSPAILYDSPVSGGPGGGVKERYTYAQLLEEVRVFAAVLRQEGVKKGDVVLVYMPMVPATLIGILAVNRLGAIHAVVFGGFASAALAQRIEASRPVVVLTASCGIEGGKGPVGYRGFVEEAVRLSKWKPGRVIIWQREQLSWHPIRKTEGERSWQNLVKSVRARNLRADCVPVKSTDGVYIIYTSGTTGLPKGVLREAGGHAVGLHLSISYLFGIHGPGDVMGCFSDIGWVVSHSYTLYGPLLTGAATVLYEGKPVGTPDASAFWRLVEEYNINAMFTAPTALRAIRKDDPENTFIARVGERGGLRSLKALFLAGERSEPAIITMYQDLLKKYGSKQGSHVIDNWWSSESGSPISGIALVPHAGKDRETDVKDHPPLNVKPGSAGKAMPGFDVRTVDDDGNEVPRGTMGNIVLALPLAPTAFRTLWEDEERFYKGYMKRFGGRWVDTGDAGYVDENGYIHIMARSDDIINVAAHRLSTGTLEQAITSHPLVTEACVVGIPDALKGQLPFAFVSTSSDNVSDEKLLQEIQTLVRSQVGAIATLGGIIRGRGMIPKTRSGKTLRRVLREMLENAVHGDLETKQVNVPSTVEDAAVVDVAKERIREYFREKGERHRSIETKAKL</sequence>